<reference evidence="1 2" key="1">
    <citation type="journal article" date="2015" name="Genome Announc.">
        <title>Expanding the biotechnology potential of lactobacilli through comparative genomics of 213 strains and associated genera.</title>
        <authorList>
            <person name="Sun Z."/>
            <person name="Harris H.M."/>
            <person name="McCann A."/>
            <person name="Guo C."/>
            <person name="Argimon S."/>
            <person name="Zhang W."/>
            <person name="Yang X."/>
            <person name="Jeffery I.B."/>
            <person name="Cooney J.C."/>
            <person name="Kagawa T.F."/>
            <person name="Liu W."/>
            <person name="Song Y."/>
            <person name="Salvetti E."/>
            <person name="Wrobel A."/>
            <person name="Rasinkangas P."/>
            <person name="Parkhill J."/>
            <person name="Rea M.C."/>
            <person name="O'Sullivan O."/>
            <person name="Ritari J."/>
            <person name="Douillard F.P."/>
            <person name="Paul Ross R."/>
            <person name="Yang R."/>
            <person name="Briner A.E."/>
            <person name="Felis G.E."/>
            <person name="de Vos W.M."/>
            <person name="Barrangou R."/>
            <person name="Klaenhammer T.R."/>
            <person name="Caufield P.W."/>
            <person name="Cui Y."/>
            <person name="Zhang H."/>
            <person name="O'Toole P.W."/>
        </authorList>
    </citation>
    <scope>NUCLEOTIDE SEQUENCE [LARGE SCALE GENOMIC DNA]</scope>
    <source>
        <strain evidence="1 2">DSM 20593</strain>
    </source>
</reference>
<dbReference type="PATRIC" id="fig|1616.3.peg.828"/>
<name>A0A0R2JCK5_9LACO</name>
<dbReference type="AlphaFoldDB" id="A0A0R2JCK5"/>
<dbReference type="Proteomes" id="UP000051655">
    <property type="component" value="Unassembled WGS sequence"/>
</dbReference>
<accession>A0A0R2JCK5</accession>
<comment type="caution">
    <text evidence="1">The sequence shown here is derived from an EMBL/GenBank/DDBJ whole genome shotgun (WGS) entry which is preliminary data.</text>
</comment>
<gene>
    <name evidence="1" type="ORF">IV73_GL000808</name>
</gene>
<dbReference type="STRING" id="1616.IV73_GL000808"/>
<proteinExistence type="predicted"/>
<evidence type="ECO:0000313" key="1">
    <source>
        <dbReference type="EMBL" id="KRN75049.1"/>
    </source>
</evidence>
<evidence type="ECO:0000313" key="2">
    <source>
        <dbReference type="Proteomes" id="UP000051655"/>
    </source>
</evidence>
<protein>
    <submittedName>
        <fullName evidence="1">Uncharacterized protein</fullName>
    </submittedName>
</protein>
<dbReference type="EMBL" id="JQBP01000003">
    <property type="protein sequence ID" value="KRN75049.1"/>
    <property type="molecule type" value="Genomic_DNA"/>
</dbReference>
<sequence>MLMSLGLVAMVTVSLLGIIKTVQSLKVAGQQYDFKLQVRQFMLDLNHPRFTFSLLGYIEHRYVGRELALYSSTRKQPYYVGYFRNNMVLKSSRYGHGGHMPMIKKIYITDIKEDPKFPETFWLEFKPTEHIFHSRIPAHEDTCYVAYEKLTIPLKDREDE</sequence>
<keyword evidence="2" id="KW-1185">Reference proteome</keyword>
<organism evidence="1 2">
    <name type="scientific">Weissella kandleri</name>
    <dbReference type="NCBI Taxonomy" id="1616"/>
    <lineage>
        <taxon>Bacteria</taxon>
        <taxon>Bacillati</taxon>
        <taxon>Bacillota</taxon>
        <taxon>Bacilli</taxon>
        <taxon>Lactobacillales</taxon>
        <taxon>Lactobacillaceae</taxon>
        <taxon>Weissella</taxon>
    </lineage>
</organism>